<feature type="region of interest" description="Disordered" evidence="4">
    <location>
        <begin position="1"/>
        <end position="22"/>
    </location>
</feature>
<keyword evidence="3" id="KW-0472">Membrane</keyword>
<accession>A0A1Y5S5U9</accession>
<gene>
    <name evidence="6" type="primary">tamA</name>
    <name evidence="6" type="ORF">AQS8620_01125</name>
</gene>
<organism evidence="6 7">
    <name type="scientific">Aquimixticola soesokkakensis</name>
    <dbReference type="NCBI Taxonomy" id="1519096"/>
    <lineage>
        <taxon>Bacteria</taxon>
        <taxon>Pseudomonadati</taxon>
        <taxon>Pseudomonadota</taxon>
        <taxon>Alphaproteobacteria</taxon>
        <taxon>Rhodobacterales</taxon>
        <taxon>Paracoccaceae</taxon>
        <taxon>Aquimixticola</taxon>
    </lineage>
</organism>
<evidence type="ECO:0000256" key="2">
    <source>
        <dbReference type="ARBA" id="ARBA00022452"/>
    </source>
</evidence>
<evidence type="ECO:0000256" key="1">
    <source>
        <dbReference type="ARBA" id="ARBA00004370"/>
    </source>
</evidence>
<dbReference type="OrthoDB" id="9769707at2"/>
<dbReference type="AlphaFoldDB" id="A0A1Y5S5U9"/>
<evidence type="ECO:0000259" key="5">
    <source>
        <dbReference type="Pfam" id="PF01103"/>
    </source>
</evidence>
<dbReference type="RefSeq" id="WP_143267431.1">
    <property type="nucleotide sequence ID" value="NZ_FWFS01000003.1"/>
</dbReference>
<evidence type="ECO:0000256" key="3">
    <source>
        <dbReference type="ARBA" id="ARBA00023136"/>
    </source>
</evidence>
<dbReference type="Pfam" id="PF01103">
    <property type="entry name" value="Omp85"/>
    <property type="match status" value="1"/>
</dbReference>
<keyword evidence="2" id="KW-0812">Transmembrane</keyword>
<dbReference type="EMBL" id="FWFS01000003">
    <property type="protein sequence ID" value="SLN33169.1"/>
    <property type="molecule type" value="Genomic_DNA"/>
</dbReference>
<dbReference type="PANTHER" id="PTHR12815:SF42">
    <property type="entry name" value="BACTERIAL SURFACE ANTIGEN (D15) DOMAIN-CONTAINING PROTEIN"/>
    <property type="match status" value="1"/>
</dbReference>
<dbReference type="Proteomes" id="UP000193862">
    <property type="component" value="Unassembled WGS sequence"/>
</dbReference>
<proteinExistence type="predicted"/>
<dbReference type="InterPro" id="IPR000184">
    <property type="entry name" value="Bac_surfAg_D15"/>
</dbReference>
<dbReference type="InterPro" id="IPR039910">
    <property type="entry name" value="D15-like"/>
</dbReference>
<dbReference type="PANTHER" id="PTHR12815">
    <property type="entry name" value="SORTING AND ASSEMBLY MACHINERY SAMM50 PROTEIN FAMILY MEMBER"/>
    <property type="match status" value="1"/>
</dbReference>
<evidence type="ECO:0000313" key="6">
    <source>
        <dbReference type="EMBL" id="SLN33169.1"/>
    </source>
</evidence>
<keyword evidence="2" id="KW-1134">Transmembrane beta strand</keyword>
<evidence type="ECO:0000313" key="7">
    <source>
        <dbReference type="Proteomes" id="UP000193862"/>
    </source>
</evidence>
<sequence>MHNSNKPPVADSFPPSTNAPRGAQALRRGVSCVALALVAAAGLATSQPAQALDIRWSDAQNGDLDKDLLKTLKGVSLTETAQAEDETDSQSIISAAQSDYRQVVGVLYRDGYYGPNVHIYIDGVEASQRQLINPPATVENVLFVIDTGPQFSFGQAEVGPLATLNKREVAEANTVPEAFATGEVAKSALVGKAKDAAIEGWRQDGYPMAALSRSDVVANHPSETLNVALGITPGPKATMGALTFSGETRVRPERMVAIAGYPTGKEYDPDLMTLVTTRLQRTGTFTSVSLSEADRVNPDGTYDATVATVDYKPRRFGFGAELSSVDGLTISSYWYHRNITGAADRLRFDAEVAGIGSPSGEDYTLSTTYRRPATFWTDTTLVATATASRLDEPDYLSKLVEGQIGLEAIVSPTFNATASIGYRYSEDTDDLGTREFHHIIFPIEIEGDYRRPNSLNPVSGNYYTADITPYIGVQGSTSGARFYGDARRYFSLGAQDRIVLAGRVMAGSIVGSDLDTTPADLLFYSGGGGTVRGQPYQSLGVTTEDGADVGGLGYLGLNAEVRGKITDKIQLVGFYDYGTVGTSSVPGQDAKSQAGAGLGLRYNTGVGPIRLDVATPVSGETGDGIQVYIGIGQAF</sequence>
<evidence type="ECO:0000256" key="4">
    <source>
        <dbReference type="SAM" id="MobiDB-lite"/>
    </source>
</evidence>
<feature type="domain" description="Bacterial surface antigen (D15)" evidence="5">
    <location>
        <begin position="338"/>
        <end position="635"/>
    </location>
</feature>
<reference evidence="6 7" key="1">
    <citation type="submission" date="2017-03" db="EMBL/GenBank/DDBJ databases">
        <authorList>
            <person name="Afonso C.L."/>
            <person name="Miller P.J."/>
            <person name="Scott M.A."/>
            <person name="Spackman E."/>
            <person name="Goraichik I."/>
            <person name="Dimitrov K.M."/>
            <person name="Suarez D.L."/>
            <person name="Swayne D.E."/>
        </authorList>
    </citation>
    <scope>NUCLEOTIDE SEQUENCE [LARGE SCALE GENOMIC DNA]</scope>
    <source>
        <strain evidence="6 7">CECT 8620</strain>
    </source>
</reference>
<dbReference type="GO" id="GO:0019867">
    <property type="term" value="C:outer membrane"/>
    <property type="evidence" value="ECO:0007669"/>
    <property type="project" value="InterPro"/>
</dbReference>
<keyword evidence="7" id="KW-1185">Reference proteome</keyword>
<comment type="subcellular location">
    <subcellularLocation>
        <location evidence="1">Membrane</location>
    </subcellularLocation>
</comment>
<name>A0A1Y5S5U9_9RHOB</name>
<dbReference type="Gene3D" id="2.40.160.50">
    <property type="entry name" value="membrane protein fhac: a member of the omp85/tpsb transporter family"/>
    <property type="match status" value="1"/>
</dbReference>
<protein>
    <submittedName>
        <fullName evidence="6">Translocation and assembly module TamA</fullName>
    </submittedName>
</protein>